<dbReference type="AlphaFoldDB" id="Q8BPS9"/>
<dbReference type="AGR" id="MGI:3642739"/>
<dbReference type="EMBL" id="AK053413">
    <property type="protein sequence ID" value="BAC35376.1"/>
    <property type="molecule type" value="mRNA"/>
</dbReference>
<evidence type="ECO:0000313" key="2">
    <source>
        <dbReference type="MGI" id="MGI:3642739"/>
    </source>
</evidence>
<protein>
    <submittedName>
        <fullName evidence="1">Uncharacterized protein</fullName>
    </submittedName>
</protein>
<proteinExistence type="evidence at transcript level"/>
<gene>
    <name evidence="2" type="primary">Gm9947</name>
</gene>
<name>Q8BPS9_MOUSE</name>
<reference evidence="1" key="3">
    <citation type="journal article" date="2000" name="Genome Res.">
        <title>RIKEN integrated sequence analysis (RISA) system--384-format sequencing pipeline with 384 multicapillary sequencer.</title>
        <authorList>
            <person name="Shibata K."/>
            <person name="Itoh M."/>
            <person name="Aizawa K."/>
            <person name="Nagaoka S."/>
            <person name="Sasaki N."/>
            <person name="Carninci P."/>
            <person name="Konno H."/>
            <person name="Akiyama J."/>
            <person name="Nishi K."/>
            <person name="Kitsunai T."/>
            <person name="Tashiro H."/>
            <person name="Itoh M."/>
            <person name="Sumi N."/>
            <person name="Ishii Y."/>
            <person name="Nakamura S."/>
            <person name="Hazama M."/>
            <person name="Nishine T."/>
            <person name="Harada A."/>
            <person name="Yamamoto R."/>
            <person name="Matsumoto H."/>
            <person name="Sakaguchi S."/>
            <person name="Ikegami T."/>
            <person name="Kashiwagi K."/>
            <person name="Fujiwake S."/>
            <person name="Inoue K."/>
            <person name="Togawa Y."/>
            <person name="Izawa M."/>
            <person name="Ohara E."/>
            <person name="Watahiki M."/>
            <person name="Yoneda Y."/>
            <person name="Ishikawa T."/>
            <person name="Ozawa K."/>
            <person name="Tanaka T."/>
            <person name="Matsuura S."/>
            <person name="Kawai J."/>
            <person name="Okazaki Y."/>
            <person name="Muramatsu M."/>
            <person name="Inoue Y."/>
            <person name="Kira A."/>
            <person name="Hayashizaki Y."/>
        </authorList>
    </citation>
    <scope>NUCLEOTIDE SEQUENCE</scope>
    <source>
        <strain evidence="1">C57BL/6J</strain>
        <tissue evidence="1">Eyeball</tissue>
    </source>
</reference>
<sequence length="163" mass="17379">LCGRALRRERLLPRTACAATCAASVSPTEPLPLASSRGSQGAGLLFTVLLFRRRNVARRAVTALHAEQGRPLGGRGRVDPLQPPHLRVFGVTHRAGGHRLFPGAHARAPFSSPASLAFSGFFSLTEDGVWESPGEDQRPGLASALRLPCELGAWSGRDLLLTL</sequence>
<reference evidence="1" key="1">
    <citation type="journal article" date="1999" name="Methods Enzymol.">
        <title>High-efficiency full-length cDNA cloning.</title>
        <authorList>
            <person name="Carninci P."/>
            <person name="Hayashizaki Y."/>
        </authorList>
    </citation>
    <scope>NUCLEOTIDE SEQUENCE</scope>
    <source>
        <strain evidence="1">C57BL/6J</strain>
        <tissue evidence="1">Eyeball</tissue>
    </source>
</reference>
<reference evidence="1" key="8">
    <citation type="journal article" date="2005" name="Science">
        <title>Antisense Transcription in the Mammalian Transcriptome.</title>
        <authorList>
            <consortium name="RIKEN Genome Exploration Research Group and Genome Science Group (Genome Network Project Core Group) and the FANTOM Consortium"/>
        </authorList>
    </citation>
    <scope>NUCLEOTIDE SEQUENCE</scope>
    <source>
        <strain evidence="1">C57BL/6J</strain>
        <tissue evidence="1">Eyeball</tissue>
    </source>
</reference>
<evidence type="ECO:0000313" key="1">
    <source>
        <dbReference type="EMBL" id="BAC35376.1"/>
    </source>
</evidence>
<reference evidence="1" key="6">
    <citation type="journal article" date="2002" name="Nature">
        <title>Analysis of the mouse transcriptome based on functional annotation of 60,770 full-length cDNAs.</title>
        <authorList>
            <consortium name="The FANTOM Consortium and the RIKEN Genome Exploration Research Group Phase I and II Team"/>
        </authorList>
    </citation>
    <scope>NUCLEOTIDE SEQUENCE</scope>
    <source>
        <strain evidence="1">C57BL/6J</strain>
        <tissue evidence="1">Eyeball</tissue>
    </source>
</reference>
<reference evidence="1" key="4">
    <citation type="journal article" date="2001" name="Nature">
        <title>Functional annotation of a full-length mouse cDNA collection.</title>
        <authorList>
            <consortium name="The RIKEN Genome Exploration Research Group Phase II Team and the FANTOM Consortium"/>
        </authorList>
    </citation>
    <scope>NUCLEOTIDE SEQUENCE</scope>
    <source>
        <strain evidence="1">C57BL/6J</strain>
        <tissue evidence="1">Eyeball</tissue>
    </source>
</reference>
<reference evidence="1" key="5">
    <citation type="submission" date="2001-07" db="EMBL/GenBank/DDBJ databases">
        <authorList>
            <person name="Adachi J."/>
            <person name="Aizawa K."/>
            <person name="Akimura T."/>
            <person name="Arakawa T."/>
            <person name="Bono H."/>
            <person name="Carninci P."/>
            <person name="Fukuda S."/>
            <person name="Furuno M."/>
            <person name="Hanagaki T."/>
            <person name="Hara A."/>
            <person name="Hashizume W."/>
            <person name="Hayashida K."/>
            <person name="Hayatsu N."/>
            <person name="Hiramoto K."/>
            <person name="Hiraoka T."/>
            <person name="Hirozane T."/>
            <person name="Hori F."/>
            <person name="Imotani K."/>
            <person name="Ishii Y."/>
            <person name="Itoh M."/>
            <person name="Kagawa I."/>
            <person name="Kasukawa T."/>
            <person name="Katoh H."/>
            <person name="Kawai J."/>
            <person name="Kojima Y."/>
            <person name="Kondo S."/>
            <person name="Konno H."/>
            <person name="Kouda M."/>
            <person name="Koya S."/>
            <person name="Kurihara C."/>
            <person name="Matsuyama T."/>
            <person name="Miyazaki A."/>
            <person name="Murata M."/>
            <person name="Nakamura M."/>
            <person name="Nishi K."/>
            <person name="Nomura K."/>
            <person name="Numazaki R."/>
            <person name="Ohno M."/>
            <person name="Ohsato N."/>
            <person name="Okazaki Y."/>
            <person name="Saito R."/>
            <person name="Saitoh H."/>
            <person name="Sakai C."/>
            <person name="Sakai K."/>
            <person name="Sakazume N."/>
            <person name="Sano H."/>
            <person name="Sasaki D."/>
            <person name="Shibata K."/>
            <person name="Shinagawa A."/>
            <person name="Shiraki T."/>
            <person name="Sogabe Y."/>
            <person name="Tagami M."/>
            <person name="Tagawa A."/>
            <person name="Takahashi F."/>
            <person name="Takaku-Akahira S."/>
            <person name="Takeda Y."/>
            <person name="Tanaka T."/>
            <person name="Tomaru A."/>
            <person name="Toya T."/>
            <person name="Yasunishi A."/>
            <person name="Muramatsu M."/>
            <person name="Hayashizaki Y."/>
        </authorList>
    </citation>
    <scope>NUCLEOTIDE SEQUENCE</scope>
    <source>
        <strain evidence="1">C57BL/6J</strain>
        <tissue evidence="1">Eyeball</tissue>
    </source>
</reference>
<accession>Q8BPS9</accession>
<dbReference type="MGI" id="MGI:3642739">
    <property type="gene designation" value="Gm9947"/>
</dbReference>
<reference evidence="1" key="2">
    <citation type="journal article" date="2000" name="Genome Res.">
        <title>Normalization and subtraction of cap-trapper-selected cDNAs to prepare full-length cDNA libraries for rapid discovery of new genes.</title>
        <authorList>
            <person name="Carninci P."/>
            <person name="Shibata Y."/>
            <person name="Hayatsu N."/>
            <person name="Sugahara Y."/>
            <person name="Shibata K."/>
            <person name="Itoh M."/>
            <person name="Konno H."/>
            <person name="Okazaki Y."/>
            <person name="Muramatsu M."/>
            <person name="Hayashizaki Y."/>
        </authorList>
    </citation>
    <scope>NUCLEOTIDE SEQUENCE</scope>
    <source>
        <strain evidence="1">C57BL/6J</strain>
        <tissue evidence="1">Eyeball</tissue>
    </source>
</reference>
<reference evidence="1" key="7">
    <citation type="journal article" date="2005" name="Science">
        <title>The Transcriptional Landscape of the Mammalian Genome.</title>
        <authorList>
            <consortium name="The FANTOM Consortium"/>
            <consortium name="Riken Genome Exploration Research Group and Genome Science Group (Genome Network Project Core Group)"/>
        </authorList>
    </citation>
    <scope>NUCLEOTIDE SEQUENCE</scope>
    <source>
        <strain evidence="1">C57BL/6J</strain>
        <tissue evidence="1">Eyeball</tissue>
    </source>
</reference>
<feature type="non-terminal residue" evidence="1">
    <location>
        <position position="1"/>
    </location>
</feature>
<organism evidence="1">
    <name type="scientific">Mus musculus</name>
    <name type="common">Mouse</name>
    <dbReference type="NCBI Taxonomy" id="10090"/>
    <lineage>
        <taxon>Eukaryota</taxon>
        <taxon>Metazoa</taxon>
        <taxon>Chordata</taxon>
        <taxon>Craniata</taxon>
        <taxon>Vertebrata</taxon>
        <taxon>Euteleostomi</taxon>
        <taxon>Mammalia</taxon>
        <taxon>Eutheria</taxon>
        <taxon>Euarchontoglires</taxon>
        <taxon>Glires</taxon>
        <taxon>Rodentia</taxon>
        <taxon>Myomorpha</taxon>
        <taxon>Muroidea</taxon>
        <taxon>Muridae</taxon>
        <taxon>Murinae</taxon>
        <taxon>Mus</taxon>
        <taxon>Mus</taxon>
    </lineage>
</organism>